<dbReference type="SUPFAM" id="SSF49742">
    <property type="entry name" value="PHM/PNGase F"/>
    <property type="match status" value="1"/>
</dbReference>
<dbReference type="OrthoDB" id="6407098at2759"/>
<evidence type="ECO:0000256" key="4">
    <source>
        <dbReference type="ARBA" id="ARBA00023008"/>
    </source>
</evidence>
<keyword evidence="4" id="KW-0186">Copper</keyword>
<evidence type="ECO:0000313" key="8">
    <source>
        <dbReference type="EMBL" id="GFR06040.1"/>
    </source>
</evidence>
<keyword evidence="3" id="KW-0560">Oxidoreductase</keyword>
<gene>
    <name evidence="8" type="primary">X975_12148</name>
    <name evidence="8" type="ORF">TNCT_485301</name>
</gene>
<name>A0A8X6LDS0_TRICU</name>
<comment type="caution">
    <text evidence="8">The sequence shown here is derived from an EMBL/GenBank/DDBJ whole genome shotgun (WGS) entry which is preliminary data.</text>
</comment>
<proteinExistence type="predicted"/>
<dbReference type="InterPro" id="IPR020611">
    <property type="entry name" value="Cu2_ascorb_mOase_CS-1"/>
</dbReference>
<protein>
    <submittedName>
        <fullName evidence="8">Peptidyl-glycine alpha-amidating monooxygenase A</fullName>
    </submittedName>
</protein>
<dbReference type="Gene3D" id="2.60.120.310">
    <property type="entry name" value="Copper type II, ascorbate-dependent monooxygenase, N-terminal domain"/>
    <property type="match status" value="1"/>
</dbReference>
<dbReference type="GO" id="GO:0005507">
    <property type="term" value="F:copper ion binding"/>
    <property type="evidence" value="ECO:0007669"/>
    <property type="project" value="InterPro"/>
</dbReference>
<evidence type="ECO:0000256" key="2">
    <source>
        <dbReference type="ARBA" id="ARBA00022729"/>
    </source>
</evidence>
<dbReference type="Pfam" id="PF01082">
    <property type="entry name" value="Cu2_monooxygen"/>
    <property type="match status" value="1"/>
</dbReference>
<sequence length="131" mass="14997">MKNQVLSLNILYEGMKMLRFVMIIILLFVSGASLQHLEASPFPEDSQYSMNINMPDVRPTVPDAYLCTARKLDPHEAYIVKYDPDISVKTAHHMLLFGCKDIINQNHLYPTYWDCAHGDLCSRMTIMMANA</sequence>
<keyword evidence="9" id="KW-1185">Reference proteome</keyword>
<dbReference type="EMBL" id="BMAO01016063">
    <property type="protein sequence ID" value="GFR06040.1"/>
    <property type="molecule type" value="Genomic_DNA"/>
</dbReference>
<dbReference type="InterPro" id="IPR000323">
    <property type="entry name" value="Cu2_ascorb_mOase_N"/>
</dbReference>
<keyword evidence="2" id="KW-0732">Signal</keyword>
<dbReference type="PANTHER" id="PTHR10680">
    <property type="entry name" value="PEPTIDYL-GLYCINE ALPHA-AMIDATING MONOOXYGENASE"/>
    <property type="match status" value="1"/>
</dbReference>
<evidence type="ECO:0000256" key="1">
    <source>
        <dbReference type="ARBA" id="ARBA00022723"/>
    </source>
</evidence>
<evidence type="ECO:0000256" key="5">
    <source>
        <dbReference type="ARBA" id="ARBA00023033"/>
    </source>
</evidence>
<dbReference type="GO" id="GO:0005576">
    <property type="term" value="C:extracellular region"/>
    <property type="evidence" value="ECO:0007669"/>
    <property type="project" value="TreeGrafter"/>
</dbReference>
<organism evidence="8 9">
    <name type="scientific">Trichonephila clavata</name>
    <name type="common">Joro spider</name>
    <name type="synonym">Nephila clavata</name>
    <dbReference type="NCBI Taxonomy" id="2740835"/>
    <lineage>
        <taxon>Eukaryota</taxon>
        <taxon>Metazoa</taxon>
        <taxon>Ecdysozoa</taxon>
        <taxon>Arthropoda</taxon>
        <taxon>Chelicerata</taxon>
        <taxon>Arachnida</taxon>
        <taxon>Araneae</taxon>
        <taxon>Araneomorphae</taxon>
        <taxon>Entelegynae</taxon>
        <taxon>Araneoidea</taxon>
        <taxon>Nephilidae</taxon>
        <taxon>Trichonephila</taxon>
    </lineage>
</organism>
<accession>A0A8X6LDS0</accession>
<dbReference type="InterPro" id="IPR036939">
    <property type="entry name" value="Cu2_ascorb_mOase_N_sf"/>
</dbReference>
<keyword evidence="6" id="KW-0325">Glycoprotein</keyword>
<dbReference type="InterPro" id="IPR008977">
    <property type="entry name" value="PHM/PNGase_F_dom_sf"/>
</dbReference>
<reference evidence="8" key="1">
    <citation type="submission" date="2020-07" db="EMBL/GenBank/DDBJ databases">
        <title>Multicomponent nature underlies the extraordinary mechanical properties of spider dragline silk.</title>
        <authorList>
            <person name="Kono N."/>
            <person name="Nakamura H."/>
            <person name="Mori M."/>
            <person name="Yoshida Y."/>
            <person name="Ohtoshi R."/>
            <person name="Malay A.D."/>
            <person name="Moran D.A.P."/>
            <person name="Tomita M."/>
            <person name="Numata K."/>
            <person name="Arakawa K."/>
        </authorList>
    </citation>
    <scope>NUCLEOTIDE SEQUENCE</scope>
</reference>
<dbReference type="GO" id="GO:0016715">
    <property type="term" value="F:oxidoreductase activity, acting on paired donors, with incorporation or reduction of molecular oxygen, reduced ascorbate as one donor, and incorporation of one atom of oxygen"/>
    <property type="evidence" value="ECO:0007669"/>
    <property type="project" value="InterPro"/>
</dbReference>
<evidence type="ECO:0000259" key="7">
    <source>
        <dbReference type="Pfam" id="PF01082"/>
    </source>
</evidence>
<keyword evidence="1" id="KW-0479">Metal-binding</keyword>
<evidence type="ECO:0000256" key="6">
    <source>
        <dbReference type="ARBA" id="ARBA00023180"/>
    </source>
</evidence>
<dbReference type="AlphaFoldDB" id="A0A8X6LDS0"/>
<feature type="domain" description="Copper type II ascorbate-dependent monooxygenase N-terminal" evidence="7">
    <location>
        <begin position="51"/>
        <end position="119"/>
    </location>
</feature>
<evidence type="ECO:0000313" key="9">
    <source>
        <dbReference type="Proteomes" id="UP000887116"/>
    </source>
</evidence>
<evidence type="ECO:0000256" key="3">
    <source>
        <dbReference type="ARBA" id="ARBA00023002"/>
    </source>
</evidence>
<dbReference type="PANTHER" id="PTHR10680:SF14">
    <property type="entry name" value="PEPTIDYL-GLYCINE ALPHA-AMIDATING MONOOXYGENASE"/>
    <property type="match status" value="1"/>
</dbReference>
<dbReference type="Proteomes" id="UP000887116">
    <property type="component" value="Unassembled WGS sequence"/>
</dbReference>
<keyword evidence="5 8" id="KW-0503">Monooxygenase</keyword>
<dbReference type="PROSITE" id="PS00084">
    <property type="entry name" value="CU2_MONOOXYGENASE_1"/>
    <property type="match status" value="1"/>
</dbReference>